<proteinExistence type="predicted"/>
<dbReference type="Proteomes" id="UP000502248">
    <property type="component" value="Chromosome"/>
</dbReference>
<protein>
    <submittedName>
        <fullName evidence="6">Methyl-accepting chemotaxis protein</fullName>
    </submittedName>
</protein>
<dbReference type="CDD" id="cd11386">
    <property type="entry name" value="MCP_signal"/>
    <property type="match status" value="1"/>
</dbReference>
<reference evidence="6 7" key="1">
    <citation type="submission" date="2020-04" db="EMBL/GenBank/DDBJ databases">
        <title>Genome sequencing of novel species.</title>
        <authorList>
            <person name="Heo J."/>
            <person name="Kim S.-J."/>
            <person name="Kim J.-S."/>
            <person name="Hong S.-B."/>
            <person name="Kwon S.-W."/>
        </authorList>
    </citation>
    <scope>NUCLEOTIDE SEQUENCE [LARGE SCALE GENOMIC DNA]</scope>
    <source>
        <strain evidence="6 7">MFER-1</strain>
    </source>
</reference>
<keyword evidence="7" id="KW-1185">Reference proteome</keyword>
<dbReference type="PANTHER" id="PTHR32089">
    <property type="entry name" value="METHYL-ACCEPTING CHEMOTAXIS PROTEIN MCPB"/>
    <property type="match status" value="1"/>
</dbReference>
<evidence type="ECO:0000256" key="4">
    <source>
        <dbReference type="SAM" id="Phobius"/>
    </source>
</evidence>
<keyword evidence="4" id="KW-1133">Transmembrane helix</keyword>
<dbReference type="PROSITE" id="PS50111">
    <property type="entry name" value="CHEMOTAXIS_TRANSDUC_2"/>
    <property type="match status" value="1"/>
</dbReference>
<dbReference type="SMART" id="SM00283">
    <property type="entry name" value="MA"/>
    <property type="match status" value="1"/>
</dbReference>
<dbReference type="AlphaFoldDB" id="A0A7Z2VK23"/>
<gene>
    <name evidence="6" type="ORF">HH215_15330</name>
</gene>
<feature type="transmembrane region" description="Helical" evidence="4">
    <location>
        <begin position="147"/>
        <end position="168"/>
    </location>
</feature>
<evidence type="ECO:0000313" key="7">
    <source>
        <dbReference type="Proteomes" id="UP000502248"/>
    </source>
</evidence>
<keyword evidence="4" id="KW-0812">Transmembrane</keyword>
<evidence type="ECO:0000256" key="2">
    <source>
        <dbReference type="PROSITE-ProRule" id="PRU00284"/>
    </source>
</evidence>
<feature type="transmembrane region" description="Helical" evidence="4">
    <location>
        <begin position="44"/>
        <end position="65"/>
    </location>
</feature>
<evidence type="ECO:0000256" key="1">
    <source>
        <dbReference type="ARBA" id="ARBA00023224"/>
    </source>
</evidence>
<dbReference type="GO" id="GO:0016020">
    <property type="term" value="C:membrane"/>
    <property type="evidence" value="ECO:0007669"/>
    <property type="project" value="InterPro"/>
</dbReference>
<dbReference type="PANTHER" id="PTHR32089:SF112">
    <property type="entry name" value="LYSOZYME-LIKE PROTEIN-RELATED"/>
    <property type="match status" value="1"/>
</dbReference>
<feature type="domain" description="Methyl-accepting transducer" evidence="5">
    <location>
        <begin position="213"/>
        <end position="449"/>
    </location>
</feature>
<feature type="transmembrane region" description="Helical" evidence="4">
    <location>
        <begin position="9"/>
        <end position="28"/>
    </location>
</feature>
<name>A0A7Z2VK23_9BACL</name>
<evidence type="ECO:0000259" key="5">
    <source>
        <dbReference type="PROSITE" id="PS50111"/>
    </source>
</evidence>
<dbReference type="SUPFAM" id="SSF58104">
    <property type="entry name" value="Methyl-accepting chemotaxis protein (MCP) signaling domain"/>
    <property type="match status" value="1"/>
</dbReference>
<dbReference type="Pfam" id="PF00015">
    <property type="entry name" value="MCPsignal"/>
    <property type="match status" value="1"/>
</dbReference>
<dbReference type="RefSeq" id="WP_169280699.1">
    <property type="nucleotide sequence ID" value="NZ_CP051680.1"/>
</dbReference>
<feature type="coiled-coil region" evidence="3">
    <location>
        <begin position="171"/>
        <end position="198"/>
    </location>
</feature>
<feature type="transmembrane region" description="Helical" evidence="4">
    <location>
        <begin position="72"/>
        <end position="89"/>
    </location>
</feature>
<sequence>MHLHSKNRLMFQLALGVVILSVITHAIYQNQSGHHGSNLEQYRWLTWTLFVLPLISIGLSAFGLFKGTVSRVPLYNTLTLTLSSISIIAGAGGRVEFHFSIFMVIAIIAYYESISLILISTAIFAVQHLGAGLFLPDVVFGDHEYSFSMVLVHALFLIFTSASTIVQIRSGKRYTAKLEEEKREKDRLIRETTEQVRETSVQLVQIVQALSRNAVKSLSSVEEVAEAIGEVNDYAGKQAISSNESAGAMEEMAVGIQRIAESSNRLADASVEMVERSEAGSESVLGAIDQLDRIKKSTLAVSEAAAILEANTQRIGGIAATITDISAQTNLLALNASIEAARAGEFGRGFGIVASEVRKLAEQSKQSAMQIASLIEQVQISTDVVVNRMADGVQEVERGSQIVKNAGHSFASILERAHSLSDRIGDISAASEQMSAGSEQVVASIDEISQSSGDIASRVQTVSSSSQEQRVSMEDITQSIRNVESLVQSLDKLVGQLSN</sequence>
<dbReference type="InterPro" id="IPR004089">
    <property type="entry name" value="MCPsignal_dom"/>
</dbReference>
<dbReference type="KEGG" id="cheb:HH215_15330"/>
<keyword evidence="1 2" id="KW-0807">Transducer</keyword>
<accession>A0A7Z2VK23</accession>
<keyword evidence="4" id="KW-0472">Membrane</keyword>
<dbReference type="GO" id="GO:0007165">
    <property type="term" value="P:signal transduction"/>
    <property type="evidence" value="ECO:0007669"/>
    <property type="project" value="UniProtKB-KW"/>
</dbReference>
<evidence type="ECO:0000256" key="3">
    <source>
        <dbReference type="SAM" id="Coils"/>
    </source>
</evidence>
<keyword evidence="3" id="KW-0175">Coiled coil</keyword>
<dbReference type="EMBL" id="CP051680">
    <property type="protein sequence ID" value="QJD84415.1"/>
    <property type="molecule type" value="Genomic_DNA"/>
</dbReference>
<evidence type="ECO:0000313" key="6">
    <source>
        <dbReference type="EMBL" id="QJD84415.1"/>
    </source>
</evidence>
<organism evidence="6 7">
    <name type="scientific">Cohnella herbarum</name>
    <dbReference type="NCBI Taxonomy" id="2728023"/>
    <lineage>
        <taxon>Bacteria</taxon>
        <taxon>Bacillati</taxon>
        <taxon>Bacillota</taxon>
        <taxon>Bacilli</taxon>
        <taxon>Bacillales</taxon>
        <taxon>Paenibacillaceae</taxon>
        <taxon>Cohnella</taxon>
    </lineage>
</organism>
<dbReference type="Gene3D" id="1.10.287.950">
    <property type="entry name" value="Methyl-accepting chemotaxis protein"/>
    <property type="match status" value="1"/>
</dbReference>